<feature type="domain" description="AB hydrolase-1" evidence="2">
    <location>
        <begin position="37"/>
        <end position="152"/>
    </location>
</feature>
<dbReference type="GO" id="GO:0009086">
    <property type="term" value="P:methionine biosynthetic process"/>
    <property type="evidence" value="ECO:0007669"/>
    <property type="project" value="TreeGrafter"/>
</dbReference>
<sequence length="338" mass="38751">MSVLQYIEFDHFELCSGRRINLRLSYQIFGKPIADYPIVLVNHALTGNSQVTGENGWWNDIVGKDKVIDTNRYCVLAFNCPGNGFGDIDESFTKYYKEFTARDIARLFSEGLNRLNIYHLHAVIGASVGGGVTWELAALRPSLADYIVPIATDWKSTDWVIGNCFIQDEILNHSSQPISDARLHAMTFYRTPESVTSKFNRSKKSKAIYNIEAWLKHHGEKLNLRFKLSAYKMMNQILKTIDVTQGKNSFTDVAKRIEAHIHIITINSDLLFKSDENWSTFVELKSVKENVTIGELKSNDGHDAFLIEYHQLAKLLQPVFNLKIEKNDNYKSSYIRNW</sequence>
<reference evidence="3" key="1">
    <citation type="submission" date="2021-04" db="EMBL/GenBank/DDBJ databases">
        <authorList>
            <person name="Pira H."/>
            <person name="Risdian C."/>
            <person name="Wink J."/>
        </authorList>
    </citation>
    <scope>NUCLEOTIDE SEQUENCE</scope>
    <source>
        <strain evidence="3">WHY3</strain>
    </source>
</reference>
<organism evidence="3 4">
    <name type="scientific">Winogradskyella luteola</name>
    <dbReference type="NCBI Taxonomy" id="2828330"/>
    <lineage>
        <taxon>Bacteria</taxon>
        <taxon>Pseudomonadati</taxon>
        <taxon>Bacteroidota</taxon>
        <taxon>Flavobacteriia</taxon>
        <taxon>Flavobacteriales</taxon>
        <taxon>Flavobacteriaceae</taxon>
        <taxon>Winogradskyella</taxon>
    </lineage>
</organism>
<dbReference type="GO" id="GO:0016787">
    <property type="term" value="F:hydrolase activity"/>
    <property type="evidence" value="ECO:0007669"/>
    <property type="project" value="UniProtKB-KW"/>
</dbReference>
<proteinExistence type="predicted"/>
<evidence type="ECO:0000313" key="4">
    <source>
        <dbReference type="Proteomes" id="UP001138894"/>
    </source>
</evidence>
<dbReference type="InterPro" id="IPR008220">
    <property type="entry name" value="HAT_MetX-like"/>
</dbReference>
<keyword evidence="3" id="KW-0378">Hydrolase</keyword>
<keyword evidence="1" id="KW-0808">Transferase</keyword>
<dbReference type="InterPro" id="IPR000073">
    <property type="entry name" value="AB_hydrolase_1"/>
</dbReference>
<dbReference type="RefSeq" id="WP_218546223.1">
    <property type="nucleotide sequence ID" value="NZ_JAGSPD010000007.1"/>
</dbReference>
<name>A0A9X1F8L9_9FLAO</name>
<evidence type="ECO:0000313" key="3">
    <source>
        <dbReference type="EMBL" id="MBV7269492.1"/>
    </source>
</evidence>
<dbReference type="PANTHER" id="PTHR32268:SF11">
    <property type="entry name" value="HOMOSERINE O-ACETYLTRANSFERASE"/>
    <property type="match status" value="1"/>
</dbReference>
<dbReference type="PIRSF" id="PIRSF000443">
    <property type="entry name" value="Homoser_Ac_trans"/>
    <property type="match status" value="1"/>
</dbReference>
<dbReference type="GO" id="GO:0004414">
    <property type="term" value="F:homoserine O-acetyltransferase activity"/>
    <property type="evidence" value="ECO:0007669"/>
    <property type="project" value="TreeGrafter"/>
</dbReference>
<dbReference type="GO" id="GO:0009092">
    <property type="term" value="P:homoserine metabolic process"/>
    <property type="evidence" value="ECO:0007669"/>
    <property type="project" value="TreeGrafter"/>
</dbReference>
<dbReference type="PANTHER" id="PTHR32268">
    <property type="entry name" value="HOMOSERINE O-ACETYLTRANSFERASE"/>
    <property type="match status" value="1"/>
</dbReference>
<protein>
    <submittedName>
        <fullName evidence="3">Alpha/beta fold hydrolase</fullName>
    </submittedName>
</protein>
<dbReference type="AlphaFoldDB" id="A0A9X1F8L9"/>
<dbReference type="Pfam" id="PF00561">
    <property type="entry name" value="Abhydrolase_1"/>
    <property type="match status" value="1"/>
</dbReference>
<dbReference type="Proteomes" id="UP001138894">
    <property type="component" value="Unassembled WGS sequence"/>
</dbReference>
<evidence type="ECO:0000256" key="1">
    <source>
        <dbReference type="ARBA" id="ARBA00022679"/>
    </source>
</evidence>
<accession>A0A9X1F8L9</accession>
<evidence type="ECO:0000259" key="2">
    <source>
        <dbReference type="Pfam" id="PF00561"/>
    </source>
</evidence>
<comment type="caution">
    <text evidence="3">The sequence shown here is derived from an EMBL/GenBank/DDBJ whole genome shotgun (WGS) entry which is preliminary data.</text>
</comment>
<gene>
    <name evidence="3" type="ORF">KCG49_09870</name>
</gene>
<dbReference type="EMBL" id="JAGSPD010000007">
    <property type="protein sequence ID" value="MBV7269492.1"/>
    <property type="molecule type" value="Genomic_DNA"/>
</dbReference>
<keyword evidence="4" id="KW-1185">Reference proteome</keyword>